<accession>A0AAU7ZU76</accession>
<comment type="similarity">
    <text evidence="3 4">Belongs to the RlpA family.</text>
</comment>
<comment type="function">
    <text evidence="3">Lytic transglycosylase with a strong preference for naked glycan strands that lack stem peptides.</text>
</comment>
<dbReference type="RefSeq" id="WP_353065685.1">
    <property type="nucleotide sequence ID" value="NZ_CP132942.1"/>
</dbReference>
<dbReference type="CDD" id="cd22268">
    <property type="entry name" value="DPBB_RlpA-like"/>
    <property type="match status" value="1"/>
</dbReference>
<organism evidence="6">
    <name type="scientific">Tunturiibacter psychrotolerans</name>
    <dbReference type="NCBI Taxonomy" id="3069686"/>
    <lineage>
        <taxon>Bacteria</taxon>
        <taxon>Pseudomonadati</taxon>
        <taxon>Acidobacteriota</taxon>
        <taxon>Terriglobia</taxon>
        <taxon>Terriglobales</taxon>
        <taxon>Acidobacteriaceae</taxon>
        <taxon>Tunturiibacter</taxon>
    </lineage>
</organism>
<dbReference type="GO" id="GO:0071555">
    <property type="term" value="P:cell wall organization"/>
    <property type="evidence" value="ECO:0007669"/>
    <property type="project" value="UniProtKB-KW"/>
</dbReference>
<dbReference type="EC" id="4.2.2.-" evidence="3"/>
<dbReference type="PANTHER" id="PTHR34183:SF1">
    <property type="entry name" value="ENDOLYTIC PEPTIDOGLYCAN TRANSGLYCOSYLASE RLPA"/>
    <property type="match status" value="1"/>
</dbReference>
<dbReference type="PANTHER" id="PTHR34183">
    <property type="entry name" value="ENDOLYTIC PEPTIDOGLYCAN TRANSGLYCOSYLASE RLPA"/>
    <property type="match status" value="1"/>
</dbReference>
<dbReference type="HAMAP" id="MF_02071">
    <property type="entry name" value="RlpA"/>
    <property type="match status" value="1"/>
</dbReference>
<dbReference type="AlphaFoldDB" id="A0AAU7ZU76"/>
<sequence>MVVLSAFATDNAIPATVRAAEAVPVMHDVTTSEIVTTVRMPKATVLTRIKSGLASWYGDMWQGRRTASGRIFDMNEMTAAHKTLPFGSKVKVTDLRNQRSVIVTITDRGAFFPGRVIDLSLAAARQLRMVNTGVDPVKLELLTYQN</sequence>
<dbReference type="Gene3D" id="2.40.40.10">
    <property type="entry name" value="RlpA-like domain"/>
    <property type="match status" value="1"/>
</dbReference>
<dbReference type="SUPFAM" id="SSF50685">
    <property type="entry name" value="Barwin-like endoglucanases"/>
    <property type="match status" value="1"/>
</dbReference>
<evidence type="ECO:0000256" key="3">
    <source>
        <dbReference type="HAMAP-Rule" id="MF_02071"/>
    </source>
</evidence>
<evidence type="ECO:0000313" key="6">
    <source>
        <dbReference type="EMBL" id="XCB34489.1"/>
    </source>
</evidence>
<dbReference type="InterPro" id="IPR009009">
    <property type="entry name" value="RlpA-like_DPBB"/>
</dbReference>
<evidence type="ECO:0000256" key="2">
    <source>
        <dbReference type="ARBA" id="ARBA00023316"/>
    </source>
</evidence>
<dbReference type="GO" id="GO:0008932">
    <property type="term" value="F:lytic endotransglycosylase activity"/>
    <property type="evidence" value="ECO:0007669"/>
    <property type="project" value="UniProtKB-UniRule"/>
</dbReference>
<reference evidence="6" key="1">
    <citation type="submission" date="2023-08" db="EMBL/GenBank/DDBJ databases">
        <authorList>
            <person name="Messyasz A."/>
            <person name="Mannisto M.K."/>
            <person name="Kerkhof L.J."/>
            <person name="Haggblom M."/>
        </authorList>
    </citation>
    <scope>NUCLEOTIDE SEQUENCE</scope>
    <source>
        <strain evidence="6">X5P6</strain>
    </source>
</reference>
<dbReference type="EMBL" id="CP132942">
    <property type="protein sequence ID" value="XCB34489.1"/>
    <property type="molecule type" value="Genomic_DNA"/>
</dbReference>
<gene>
    <name evidence="3" type="primary">rlpA</name>
    <name evidence="6" type="ORF">RBB77_06270</name>
</gene>
<dbReference type="KEGG" id="tpsc:RBB77_06270"/>
<feature type="domain" description="RlpA-like protein double-psi beta-barrel" evidence="5">
    <location>
        <begin position="51"/>
        <end position="138"/>
    </location>
</feature>
<dbReference type="Pfam" id="PF03330">
    <property type="entry name" value="DPBB_1"/>
    <property type="match status" value="1"/>
</dbReference>
<protein>
    <recommendedName>
        <fullName evidence="3">Probable endolytic peptidoglycan transglycosylase RlpA</fullName>
        <ecNumber evidence="3">4.2.2.-</ecNumber>
    </recommendedName>
</protein>
<proteinExistence type="inferred from homology"/>
<evidence type="ECO:0000256" key="4">
    <source>
        <dbReference type="RuleBase" id="RU003495"/>
    </source>
</evidence>
<name>A0AAU7ZU76_9BACT</name>
<dbReference type="InterPro" id="IPR012997">
    <property type="entry name" value="RplA"/>
</dbReference>
<dbReference type="GO" id="GO:0000270">
    <property type="term" value="P:peptidoglycan metabolic process"/>
    <property type="evidence" value="ECO:0007669"/>
    <property type="project" value="UniProtKB-UniRule"/>
</dbReference>
<dbReference type="NCBIfam" id="TIGR00413">
    <property type="entry name" value="rlpA"/>
    <property type="match status" value="1"/>
</dbReference>
<keyword evidence="2 3" id="KW-0961">Cell wall biogenesis/degradation</keyword>
<reference evidence="6" key="2">
    <citation type="journal article" date="2024" name="Environ. Microbiol.">
        <title>Genome analysis and description of Tunturibacter gen. nov. expands the diversity of Terriglobia in tundra soils.</title>
        <authorList>
            <person name="Messyasz A."/>
            <person name="Mannisto M.K."/>
            <person name="Kerkhof L.J."/>
            <person name="Haggblom M.M."/>
        </authorList>
    </citation>
    <scope>NUCLEOTIDE SEQUENCE</scope>
    <source>
        <strain evidence="6">X5P6</strain>
    </source>
</reference>
<dbReference type="InterPro" id="IPR034718">
    <property type="entry name" value="RlpA"/>
</dbReference>
<dbReference type="InterPro" id="IPR036908">
    <property type="entry name" value="RlpA-like_sf"/>
</dbReference>
<evidence type="ECO:0000259" key="5">
    <source>
        <dbReference type="Pfam" id="PF03330"/>
    </source>
</evidence>
<evidence type="ECO:0000256" key="1">
    <source>
        <dbReference type="ARBA" id="ARBA00023239"/>
    </source>
</evidence>
<keyword evidence="1 3" id="KW-0456">Lyase</keyword>